<evidence type="ECO:0000313" key="1">
    <source>
        <dbReference type="EMBL" id="GMA85903.1"/>
    </source>
</evidence>
<dbReference type="Proteomes" id="UP001157017">
    <property type="component" value="Unassembled WGS sequence"/>
</dbReference>
<gene>
    <name evidence="1" type="ORF">GCM10025868_11530</name>
</gene>
<proteinExistence type="predicted"/>
<dbReference type="EMBL" id="BSUZ01000001">
    <property type="protein sequence ID" value="GMA85903.1"/>
    <property type="molecule type" value="Genomic_DNA"/>
</dbReference>
<sequence>MAAGWVAGPLAASVGVVSLSPLDVAAVGPAVRDAAGAVAARLTR</sequence>
<keyword evidence="2" id="KW-1185">Reference proteome</keyword>
<comment type="caution">
    <text evidence="1">The sequence shown here is derived from an EMBL/GenBank/DDBJ whole genome shotgun (WGS) entry which is preliminary data.</text>
</comment>
<protein>
    <recommendedName>
        <fullName evidence="3">IclR-ED domain-containing protein</fullName>
    </recommendedName>
</protein>
<name>A0ABQ6JCL1_9ACTN</name>
<reference evidence="2" key="1">
    <citation type="journal article" date="2019" name="Int. J. Syst. Evol. Microbiol.">
        <title>The Global Catalogue of Microorganisms (GCM) 10K type strain sequencing project: providing services to taxonomists for standard genome sequencing and annotation.</title>
        <authorList>
            <consortium name="The Broad Institute Genomics Platform"/>
            <consortium name="The Broad Institute Genome Sequencing Center for Infectious Disease"/>
            <person name="Wu L."/>
            <person name="Ma J."/>
        </authorList>
    </citation>
    <scope>NUCLEOTIDE SEQUENCE [LARGE SCALE GENOMIC DNA]</scope>
    <source>
        <strain evidence="2">NBRC 108730</strain>
    </source>
</reference>
<organism evidence="1 2">
    <name type="scientific">Angustibacter aerolatus</name>
    <dbReference type="NCBI Taxonomy" id="1162965"/>
    <lineage>
        <taxon>Bacteria</taxon>
        <taxon>Bacillati</taxon>
        <taxon>Actinomycetota</taxon>
        <taxon>Actinomycetes</taxon>
        <taxon>Kineosporiales</taxon>
        <taxon>Kineosporiaceae</taxon>
    </lineage>
</organism>
<evidence type="ECO:0000313" key="2">
    <source>
        <dbReference type="Proteomes" id="UP001157017"/>
    </source>
</evidence>
<accession>A0ABQ6JCL1</accession>
<evidence type="ECO:0008006" key="3">
    <source>
        <dbReference type="Google" id="ProtNLM"/>
    </source>
</evidence>